<name>A0A3D9KT50_9BACL</name>
<gene>
    <name evidence="1" type="ORF">DFP98_101149</name>
</gene>
<evidence type="ECO:0000313" key="2">
    <source>
        <dbReference type="Proteomes" id="UP000256977"/>
    </source>
</evidence>
<comment type="caution">
    <text evidence="1">The sequence shown here is derived from an EMBL/GenBank/DDBJ whole genome shotgun (WGS) entry which is preliminary data.</text>
</comment>
<proteinExistence type="predicted"/>
<dbReference type="EMBL" id="QRDZ01000001">
    <property type="protein sequence ID" value="RED89178.1"/>
    <property type="molecule type" value="Genomic_DNA"/>
</dbReference>
<accession>A0A3D9KT50</accession>
<sequence length="106" mass="12047">MSSAARLAVQPAWNPYKDGIFVASIGAGRQVDVLYVGSERRIMARYPKYEENKTLNGYAADALSKERAAIWSNPEGGYIRALHFREWLLYYSRSTVMNWNMPPTAL</sequence>
<dbReference type="OrthoDB" id="9760240at2"/>
<dbReference type="AlphaFoldDB" id="A0A3D9KT50"/>
<dbReference type="Proteomes" id="UP000256977">
    <property type="component" value="Unassembled WGS sequence"/>
</dbReference>
<protein>
    <submittedName>
        <fullName evidence="1">Uncharacterized protein</fullName>
    </submittedName>
</protein>
<dbReference type="RefSeq" id="WP_116058639.1">
    <property type="nucleotide sequence ID" value="NZ_QRDZ01000001.1"/>
</dbReference>
<keyword evidence="2" id="KW-1185">Reference proteome</keyword>
<evidence type="ECO:0000313" key="1">
    <source>
        <dbReference type="EMBL" id="RED89178.1"/>
    </source>
</evidence>
<reference evidence="1 2" key="1">
    <citation type="submission" date="2018-07" db="EMBL/GenBank/DDBJ databases">
        <title>Genomic Encyclopedia of Type Strains, Phase III (KMG-III): the genomes of soil and plant-associated and newly described type strains.</title>
        <authorList>
            <person name="Whitman W."/>
        </authorList>
    </citation>
    <scope>NUCLEOTIDE SEQUENCE [LARGE SCALE GENOMIC DNA]</scope>
    <source>
        <strain evidence="1 2">CECT 7287</strain>
    </source>
</reference>
<organism evidence="1 2">
    <name type="scientific">Cohnella phaseoli</name>
    <dbReference type="NCBI Taxonomy" id="456490"/>
    <lineage>
        <taxon>Bacteria</taxon>
        <taxon>Bacillati</taxon>
        <taxon>Bacillota</taxon>
        <taxon>Bacilli</taxon>
        <taxon>Bacillales</taxon>
        <taxon>Paenibacillaceae</taxon>
        <taxon>Cohnella</taxon>
    </lineage>
</organism>